<evidence type="ECO:0000313" key="1">
    <source>
        <dbReference type="EMBL" id="WLP85929.1"/>
    </source>
</evidence>
<sequence>MGKHFTEKQEIEIYNTFLKFGKNQAISLMYKYGSKAKNDSINKRFWKIIKHYNFNMNKKPRKPGSGRPKKVKETEINWDIFLEMI</sequence>
<evidence type="ECO:0000313" key="2">
    <source>
        <dbReference type="Proteomes" id="UP001237011"/>
    </source>
</evidence>
<dbReference type="Proteomes" id="UP001237011">
    <property type="component" value="Chromosome"/>
</dbReference>
<accession>A0ABY9HBF7</accession>
<evidence type="ECO:0008006" key="3">
    <source>
        <dbReference type="Google" id="ProtNLM"/>
    </source>
</evidence>
<name>A0ABY9HBF7_9MOLU</name>
<gene>
    <name evidence="1" type="ORF">Q8852_02170</name>
</gene>
<dbReference type="RefSeq" id="WP_305938352.1">
    <property type="nucleotide sequence ID" value="NZ_CP132191.1"/>
</dbReference>
<proteinExistence type="predicted"/>
<organism evidence="1 2">
    <name type="scientific">Mycoplasma seminis</name>
    <dbReference type="NCBI Taxonomy" id="512749"/>
    <lineage>
        <taxon>Bacteria</taxon>
        <taxon>Bacillati</taxon>
        <taxon>Mycoplasmatota</taxon>
        <taxon>Mollicutes</taxon>
        <taxon>Mycoplasmataceae</taxon>
        <taxon>Mycoplasma</taxon>
    </lineage>
</organism>
<protein>
    <recommendedName>
        <fullName evidence="3">Transposase</fullName>
    </recommendedName>
</protein>
<keyword evidence="2" id="KW-1185">Reference proteome</keyword>
<dbReference type="EMBL" id="CP132191">
    <property type="protein sequence ID" value="WLP85929.1"/>
    <property type="molecule type" value="Genomic_DNA"/>
</dbReference>
<reference evidence="1" key="1">
    <citation type="submission" date="2023-08" db="EMBL/GenBank/DDBJ databases">
        <title>Complete genome sequence of Mycoplasma seminis 2200.</title>
        <authorList>
            <person name="Spergser J."/>
        </authorList>
    </citation>
    <scope>NUCLEOTIDE SEQUENCE [LARGE SCALE GENOMIC DNA]</scope>
    <source>
        <strain evidence="1">2200</strain>
    </source>
</reference>